<dbReference type="EMBL" id="CP014782">
    <property type="protein sequence ID" value="AQS38117.1"/>
    <property type="molecule type" value="Genomic_DNA"/>
</dbReference>
<proteinExistence type="inferred from homology"/>
<protein>
    <submittedName>
        <fullName evidence="5">Flp pilus assembly protein, secretin CpaC</fullName>
    </submittedName>
</protein>
<feature type="domain" description="Type II/III secretion system secretin-like" evidence="3">
    <location>
        <begin position="242"/>
        <end position="399"/>
    </location>
</feature>
<reference evidence="5 6" key="1">
    <citation type="submission" date="2016-03" db="EMBL/GenBank/DDBJ databases">
        <title>Complete genome sequence of Shewanella psychrophila WP2, a deep sea bacterium isolated from west Pacific sediment.</title>
        <authorList>
            <person name="Xu G."/>
            <person name="Jian H."/>
        </authorList>
    </citation>
    <scope>NUCLEOTIDE SEQUENCE [LARGE SCALE GENOMIC DNA]</scope>
    <source>
        <strain evidence="5 6">WP2</strain>
    </source>
</reference>
<dbReference type="Proteomes" id="UP000189545">
    <property type="component" value="Chromosome"/>
</dbReference>
<feature type="domain" description="Pilus formation protein N-terminal" evidence="4">
    <location>
        <begin position="30"/>
        <end position="93"/>
    </location>
</feature>
<evidence type="ECO:0000256" key="1">
    <source>
        <dbReference type="RuleBase" id="RU004003"/>
    </source>
</evidence>
<comment type="similarity">
    <text evidence="1">Belongs to the bacterial secretin family.</text>
</comment>
<dbReference type="Pfam" id="PF00263">
    <property type="entry name" value="Secretin"/>
    <property type="match status" value="1"/>
</dbReference>
<accession>A0A1S6HRD9</accession>
<dbReference type="InterPro" id="IPR032789">
    <property type="entry name" value="T2SS-T3SS_pil_N"/>
</dbReference>
<keyword evidence="6" id="KW-1185">Reference proteome</keyword>
<organism evidence="5 6">
    <name type="scientific">Shewanella psychrophila</name>
    <dbReference type="NCBI Taxonomy" id="225848"/>
    <lineage>
        <taxon>Bacteria</taxon>
        <taxon>Pseudomonadati</taxon>
        <taxon>Pseudomonadota</taxon>
        <taxon>Gammaproteobacteria</taxon>
        <taxon>Alteromonadales</taxon>
        <taxon>Shewanellaceae</taxon>
        <taxon>Shewanella</taxon>
    </lineage>
</organism>
<dbReference type="KEGG" id="spsw:Sps_02970"/>
<dbReference type="Pfam" id="PF13629">
    <property type="entry name" value="T2SS-T3SS_pil_N"/>
    <property type="match status" value="1"/>
</dbReference>
<evidence type="ECO:0000259" key="4">
    <source>
        <dbReference type="Pfam" id="PF13629"/>
    </source>
</evidence>
<dbReference type="OrthoDB" id="9775455at2"/>
<feature type="chain" id="PRO_5010581086" evidence="2">
    <location>
        <begin position="25"/>
        <end position="447"/>
    </location>
</feature>
<evidence type="ECO:0000313" key="6">
    <source>
        <dbReference type="Proteomes" id="UP000189545"/>
    </source>
</evidence>
<evidence type="ECO:0000313" key="5">
    <source>
        <dbReference type="EMBL" id="AQS38117.1"/>
    </source>
</evidence>
<dbReference type="PANTHER" id="PTHR30332:SF17">
    <property type="entry name" value="TYPE IV PILIATION SYSTEM PROTEIN DR_0774-RELATED"/>
    <property type="match status" value="1"/>
</dbReference>
<feature type="signal peptide" evidence="2">
    <location>
        <begin position="1"/>
        <end position="24"/>
    </location>
</feature>
<dbReference type="STRING" id="225848.Sps_02970"/>
<evidence type="ECO:0000259" key="3">
    <source>
        <dbReference type="Pfam" id="PF00263"/>
    </source>
</evidence>
<dbReference type="AlphaFoldDB" id="A0A1S6HRD9"/>
<evidence type="ECO:0000256" key="2">
    <source>
        <dbReference type="SAM" id="SignalP"/>
    </source>
</evidence>
<dbReference type="InterPro" id="IPR004846">
    <property type="entry name" value="T2SS/T3SS_dom"/>
</dbReference>
<dbReference type="PANTHER" id="PTHR30332">
    <property type="entry name" value="PROBABLE GENERAL SECRETION PATHWAY PROTEIN D"/>
    <property type="match status" value="1"/>
</dbReference>
<keyword evidence="2" id="KW-0732">Signal</keyword>
<dbReference type="GO" id="GO:0009306">
    <property type="term" value="P:protein secretion"/>
    <property type="evidence" value="ECO:0007669"/>
    <property type="project" value="InterPro"/>
</dbReference>
<dbReference type="InterPro" id="IPR050810">
    <property type="entry name" value="Bact_Secretion_Sys_Channel"/>
</dbReference>
<gene>
    <name evidence="5" type="ORF">Sps_02970</name>
</gene>
<name>A0A1S6HRD9_9GAMM</name>
<dbReference type="RefSeq" id="WP_077753206.1">
    <property type="nucleotide sequence ID" value="NZ_CP014782.1"/>
</dbReference>
<sequence length="447" mass="49425">MTNLVNMCVKGLLLGLFFCSNAMAGDRFITLNDATSVELDQDIGTVFISQPEIADYKITGSNKLVLYGNKLGQARLFVYNKANEVILSQLLHVDINLSQIRRQIKLFYPDLDINLTSVGDKVAVRGIVDSEQQRDDIYRLVAKLLGREKVDRFDDQTKDVEFEDSFSESNWLTYQRNFTWEGIIEGLRLSQTQQVNVKISVAQVTKEFNETLGVNWSTVGNAAGEFSFLDFKASDLSTVITALDNDKIAEVLAEPNLSVMSGESASFLVGGEIPVIFTNDNTTNVTFKEFGVRLDISAKVLNNSRIKLKLMPEVSAVEGFIEAAGIKVPQLSTRRAMTTIELGDGQSFMLGGLMSSDELEQVSKIPLLGDIPGVGALFRHVGTTRKKTELVIVATVNLVKPIAPTDIRLPKITPTKSLARFFNIEPESDEDNNVNVIHMLNQGGFIQ</sequence>
<dbReference type="GO" id="GO:0015627">
    <property type="term" value="C:type II protein secretion system complex"/>
    <property type="evidence" value="ECO:0007669"/>
    <property type="project" value="TreeGrafter"/>
</dbReference>